<keyword evidence="3" id="KW-1185">Reference proteome</keyword>
<dbReference type="AlphaFoldDB" id="A0A067KYY9"/>
<keyword evidence="1" id="KW-1133">Transmembrane helix</keyword>
<dbReference type="Proteomes" id="UP000027138">
    <property type="component" value="Unassembled WGS sequence"/>
</dbReference>
<proteinExistence type="predicted"/>
<keyword evidence="1" id="KW-0472">Membrane</keyword>
<feature type="transmembrane region" description="Helical" evidence="1">
    <location>
        <begin position="40"/>
        <end position="61"/>
    </location>
</feature>
<reference evidence="2 3" key="1">
    <citation type="journal article" date="2014" name="PLoS ONE">
        <title>Global Analysis of Gene Expression Profiles in Physic Nut (Jatropha curcas L.) Seedlings Exposed to Salt Stress.</title>
        <authorList>
            <person name="Zhang L."/>
            <person name="Zhang C."/>
            <person name="Wu P."/>
            <person name="Chen Y."/>
            <person name="Li M."/>
            <person name="Jiang H."/>
            <person name="Wu G."/>
        </authorList>
    </citation>
    <scope>NUCLEOTIDE SEQUENCE [LARGE SCALE GENOMIC DNA]</scope>
    <source>
        <strain evidence="3">cv. GZQX0401</strain>
        <tissue evidence="2">Young leaves</tissue>
    </source>
</reference>
<accession>A0A067KYY9</accession>
<evidence type="ECO:0000313" key="3">
    <source>
        <dbReference type="Proteomes" id="UP000027138"/>
    </source>
</evidence>
<protein>
    <submittedName>
        <fullName evidence="2">Uncharacterized protein</fullName>
    </submittedName>
</protein>
<evidence type="ECO:0000313" key="2">
    <source>
        <dbReference type="EMBL" id="KDP37480.1"/>
    </source>
</evidence>
<organism evidence="2 3">
    <name type="scientific">Jatropha curcas</name>
    <name type="common">Barbados nut</name>
    <dbReference type="NCBI Taxonomy" id="180498"/>
    <lineage>
        <taxon>Eukaryota</taxon>
        <taxon>Viridiplantae</taxon>
        <taxon>Streptophyta</taxon>
        <taxon>Embryophyta</taxon>
        <taxon>Tracheophyta</taxon>
        <taxon>Spermatophyta</taxon>
        <taxon>Magnoliopsida</taxon>
        <taxon>eudicotyledons</taxon>
        <taxon>Gunneridae</taxon>
        <taxon>Pentapetalae</taxon>
        <taxon>rosids</taxon>
        <taxon>fabids</taxon>
        <taxon>Malpighiales</taxon>
        <taxon>Euphorbiaceae</taxon>
        <taxon>Crotonoideae</taxon>
        <taxon>Jatropheae</taxon>
        <taxon>Jatropha</taxon>
    </lineage>
</organism>
<evidence type="ECO:0000256" key="1">
    <source>
        <dbReference type="SAM" id="Phobius"/>
    </source>
</evidence>
<gene>
    <name evidence="2" type="ORF">JCGZ_06920</name>
</gene>
<dbReference type="EMBL" id="KK914400">
    <property type="protein sequence ID" value="KDP37480.1"/>
    <property type="molecule type" value="Genomic_DNA"/>
</dbReference>
<sequence length="70" mass="7680">MRRKMPLETKGIDLDLSGEIDTGEGIEDGRACLLCLNGSLFKLMAFVPLFASLEALAIIHYGKPPQTLLF</sequence>
<name>A0A067KYY9_JATCU</name>
<keyword evidence="1" id="KW-0812">Transmembrane</keyword>